<dbReference type="Pfam" id="PF00126">
    <property type="entry name" value="HTH_1"/>
    <property type="match status" value="1"/>
</dbReference>
<dbReference type="PANTHER" id="PTHR30126:SF94">
    <property type="entry name" value="LYSR FAMILY TRANSCRIPTIONAL REGULATOR"/>
    <property type="match status" value="1"/>
</dbReference>
<sequence length="295" mass="31927">MNLHALRVFHSIARLGSVTRAAEELHISQPAVTIQLRNLEKEHGLPLTRPQGRGVVLTEAGQWLAAQADRLFALEANISSSMEAVRTGRSGSLKLAATYLPANFLLPKMLARFRFDYPDIACTVLTSNAQTACKRLLRYEADIAFIGSMRTFPPDVRCELLLEDELAIVATPDHPLVGRPVTLSELVRGTTFVLREPGSSTRDTLFALCRARGIAPPEAALQFSGPQETIRAVIAGLGVTLASSLEIQEHIAAGALAKLEVPDAAAVNPISCCTRTNDRLSPQAEAFLHYSSPIL</sequence>
<dbReference type="PANTHER" id="PTHR30126">
    <property type="entry name" value="HTH-TYPE TRANSCRIPTIONAL REGULATOR"/>
    <property type="match status" value="1"/>
</dbReference>
<proteinExistence type="inferred from homology"/>
<dbReference type="GO" id="GO:0000976">
    <property type="term" value="F:transcription cis-regulatory region binding"/>
    <property type="evidence" value="ECO:0007669"/>
    <property type="project" value="TreeGrafter"/>
</dbReference>
<feature type="domain" description="HTH lysR-type" evidence="5">
    <location>
        <begin position="1"/>
        <end position="58"/>
    </location>
</feature>
<dbReference type="AlphaFoldDB" id="A0A329M7E2"/>
<dbReference type="Pfam" id="PF03466">
    <property type="entry name" value="LysR_substrate"/>
    <property type="match status" value="1"/>
</dbReference>
<dbReference type="Proteomes" id="UP000250369">
    <property type="component" value="Unassembled WGS sequence"/>
</dbReference>
<evidence type="ECO:0000313" key="7">
    <source>
        <dbReference type="Proteomes" id="UP000250369"/>
    </source>
</evidence>
<comment type="similarity">
    <text evidence="1">Belongs to the LysR transcriptional regulatory family.</text>
</comment>
<evidence type="ECO:0000313" key="6">
    <source>
        <dbReference type="EMBL" id="RAV15582.1"/>
    </source>
</evidence>
<dbReference type="Gene3D" id="3.40.190.10">
    <property type="entry name" value="Periplasmic binding protein-like II"/>
    <property type="match status" value="2"/>
</dbReference>
<gene>
    <name evidence="6" type="ORF">DQG23_29840</name>
</gene>
<protein>
    <submittedName>
        <fullName evidence="6">LysR family transcriptional regulator</fullName>
    </submittedName>
</protein>
<keyword evidence="4" id="KW-0804">Transcription</keyword>
<evidence type="ECO:0000256" key="4">
    <source>
        <dbReference type="ARBA" id="ARBA00023163"/>
    </source>
</evidence>
<dbReference type="EMBL" id="QMFB01000023">
    <property type="protein sequence ID" value="RAV15582.1"/>
    <property type="molecule type" value="Genomic_DNA"/>
</dbReference>
<evidence type="ECO:0000256" key="3">
    <source>
        <dbReference type="ARBA" id="ARBA00023125"/>
    </source>
</evidence>
<evidence type="ECO:0000256" key="1">
    <source>
        <dbReference type="ARBA" id="ARBA00009437"/>
    </source>
</evidence>
<dbReference type="OrthoDB" id="9803735at2"/>
<dbReference type="InterPro" id="IPR000847">
    <property type="entry name" value="LysR_HTH_N"/>
</dbReference>
<accession>A0A329M7E2</accession>
<dbReference type="InterPro" id="IPR005119">
    <property type="entry name" value="LysR_subst-bd"/>
</dbReference>
<dbReference type="PRINTS" id="PR00039">
    <property type="entry name" value="HTHLYSR"/>
</dbReference>
<evidence type="ECO:0000256" key="2">
    <source>
        <dbReference type="ARBA" id="ARBA00023015"/>
    </source>
</evidence>
<dbReference type="InterPro" id="IPR036390">
    <property type="entry name" value="WH_DNA-bd_sf"/>
</dbReference>
<keyword evidence="2" id="KW-0805">Transcription regulation</keyword>
<dbReference type="InterPro" id="IPR036388">
    <property type="entry name" value="WH-like_DNA-bd_sf"/>
</dbReference>
<dbReference type="RefSeq" id="WP_113034701.1">
    <property type="nucleotide sequence ID" value="NZ_QMFB01000023.1"/>
</dbReference>
<dbReference type="PROSITE" id="PS50931">
    <property type="entry name" value="HTH_LYSR"/>
    <property type="match status" value="1"/>
</dbReference>
<keyword evidence="3" id="KW-0238">DNA-binding</keyword>
<reference evidence="6 7" key="1">
    <citation type="journal article" date="2009" name="Int. J. Syst. Evol. Microbiol.">
        <title>Paenibacillus contaminans sp. nov., isolated from a contaminated laboratory plate.</title>
        <authorList>
            <person name="Chou J.H."/>
            <person name="Lee J.H."/>
            <person name="Lin M.C."/>
            <person name="Chang P.S."/>
            <person name="Arun A.B."/>
            <person name="Young C.C."/>
            <person name="Chen W.M."/>
        </authorList>
    </citation>
    <scope>NUCLEOTIDE SEQUENCE [LARGE SCALE GENOMIC DNA]</scope>
    <source>
        <strain evidence="6 7">CKOBP-6</strain>
    </source>
</reference>
<dbReference type="GO" id="GO:0003700">
    <property type="term" value="F:DNA-binding transcription factor activity"/>
    <property type="evidence" value="ECO:0007669"/>
    <property type="project" value="InterPro"/>
</dbReference>
<comment type="caution">
    <text evidence="6">The sequence shown here is derived from an EMBL/GenBank/DDBJ whole genome shotgun (WGS) entry which is preliminary data.</text>
</comment>
<dbReference type="SUPFAM" id="SSF46785">
    <property type="entry name" value="Winged helix' DNA-binding domain"/>
    <property type="match status" value="1"/>
</dbReference>
<evidence type="ECO:0000259" key="5">
    <source>
        <dbReference type="PROSITE" id="PS50931"/>
    </source>
</evidence>
<keyword evidence="7" id="KW-1185">Reference proteome</keyword>
<dbReference type="SUPFAM" id="SSF53850">
    <property type="entry name" value="Periplasmic binding protein-like II"/>
    <property type="match status" value="1"/>
</dbReference>
<organism evidence="6 7">
    <name type="scientific">Paenibacillus contaminans</name>
    <dbReference type="NCBI Taxonomy" id="450362"/>
    <lineage>
        <taxon>Bacteria</taxon>
        <taxon>Bacillati</taxon>
        <taxon>Bacillota</taxon>
        <taxon>Bacilli</taxon>
        <taxon>Bacillales</taxon>
        <taxon>Paenibacillaceae</taxon>
        <taxon>Paenibacillus</taxon>
    </lineage>
</organism>
<name>A0A329M7E2_9BACL</name>
<dbReference type="Gene3D" id="1.10.10.10">
    <property type="entry name" value="Winged helix-like DNA-binding domain superfamily/Winged helix DNA-binding domain"/>
    <property type="match status" value="1"/>
</dbReference>